<protein>
    <recommendedName>
        <fullName evidence="4">Proteinase inhibitor I42 chagasin domain-containing protein</fullName>
    </recommendedName>
</protein>
<evidence type="ECO:0000313" key="2">
    <source>
        <dbReference type="EMBL" id="QVI62127.1"/>
    </source>
</evidence>
<dbReference type="EMBL" id="CP074405">
    <property type="protein sequence ID" value="QVI62127.1"/>
    <property type="molecule type" value="Genomic_DNA"/>
</dbReference>
<organism evidence="2 3">
    <name type="scientific">Cellulomonas wangleii</name>
    <dbReference type="NCBI Taxonomy" id="2816956"/>
    <lineage>
        <taxon>Bacteria</taxon>
        <taxon>Bacillati</taxon>
        <taxon>Actinomycetota</taxon>
        <taxon>Actinomycetes</taxon>
        <taxon>Micrococcales</taxon>
        <taxon>Cellulomonadaceae</taxon>
        <taxon>Cellulomonas</taxon>
    </lineage>
</organism>
<keyword evidence="1" id="KW-0732">Signal</keyword>
<dbReference type="RefSeq" id="WP_207339695.1">
    <property type="nucleotide sequence ID" value="NZ_CP074405.1"/>
</dbReference>
<keyword evidence="3" id="KW-1185">Reference proteome</keyword>
<sequence length="149" mass="15323">MSGTRRAQGWRAVTGLVLVAAPVTACSAGERIEHTVVGTVVGSEPWETTVTLDPEKVTAGWSEAGGAPVPLPPGEVAVLLSPGGAVRAPTVSAVRAEADGWVLDVTGERLAPGCDGPAMVRSVTFLLHVRADAPPERARVEVTEHEVGC</sequence>
<evidence type="ECO:0000313" key="3">
    <source>
        <dbReference type="Proteomes" id="UP000677804"/>
    </source>
</evidence>
<gene>
    <name evidence="2" type="ORF">KG103_17205</name>
</gene>
<feature type="signal peptide" evidence="1">
    <location>
        <begin position="1"/>
        <end position="25"/>
    </location>
</feature>
<reference evidence="2 3" key="1">
    <citation type="submission" date="2021-05" db="EMBL/GenBank/DDBJ databases">
        <title>Novel species in genus Cellulomonas.</title>
        <authorList>
            <person name="Zhang G."/>
        </authorList>
    </citation>
    <scope>NUCLEOTIDE SEQUENCE [LARGE SCALE GENOMIC DNA]</scope>
    <source>
        <strain evidence="3">zg-ZUI222</strain>
    </source>
</reference>
<evidence type="ECO:0008006" key="4">
    <source>
        <dbReference type="Google" id="ProtNLM"/>
    </source>
</evidence>
<feature type="chain" id="PRO_5047388374" description="Proteinase inhibitor I42 chagasin domain-containing protein" evidence="1">
    <location>
        <begin position="26"/>
        <end position="149"/>
    </location>
</feature>
<accession>A0ABX8D8P0</accession>
<dbReference type="Proteomes" id="UP000677804">
    <property type="component" value="Chromosome"/>
</dbReference>
<proteinExistence type="predicted"/>
<name>A0ABX8D8P0_9CELL</name>
<evidence type="ECO:0000256" key="1">
    <source>
        <dbReference type="SAM" id="SignalP"/>
    </source>
</evidence>